<dbReference type="InterPro" id="IPR036852">
    <property type="entry name" value="Peptidase_S8/S53_dom_sf"/>
</dbReference>
<protein>
    <submittedName>
        <fullName evidence="10">S8 family serine peptidase</fullName>
    </submittedName>
</protein>
<feature type="active site" description="Charge relay system" evidence="5">
    <location>
        <position position="486"/>
    </location>
</feature>
<evidence type="ECO:0000259" key="9">
    <source>
        <dbReference type="Pfam" id="PF00082"/>
    </source>
</evidence>
<keyword evidence="8" id="KW-0732">Signal</keyword>
<evidence type="ECO:0000256" key="3">
    <source>
        <dbReference type="ARBA" id="ARBA00022801"/>
    </source>
</evidence>
<reference evidence="10 11" key="1">
    <citation type="journal article" date="2021" name="BMC Genomics">
        <title>Genome-resolved metagenome and metatranscriptome analyses of thermophilic composting reveal key bacterial players and their metabolic interactions.</title>
        <authorList>
            <person name="Braga L.P.P."/>
            <person name="Pereira R.V."/>
            <person name="Martins L.F."/>
            <person name="Moura L.M.S."/>
            <person name="Sanchez F.B."/>
            <person name="Patane J.S.L."/>
            <person name="da Silva A.M."/>
            <person name="Setubal J.C."/>
        </authorList>
    </citation>
    <scope>NUCLEOTIDE SEQUENCE [LARGE SCALE GENOMIC DNA]</scope>
    <source>
        <strain evidence="10">ZC4RG45</strain>
    </source>
</reference>
<feature type="active site" description="Charge relay system" evidence="5">
    <location>
        <position position="234"/>
    </location>
</feature>
<organism evidence="10 11">
    <name type="scientific">Thermocrispum agreste</name>
    <dbReference type="NCBI Taxonomy" id="37925"/>
    <lineage>
        <taxon>Bacteria</taxon>
        <taxon>Bacillati</taxon>
        <taxon>Actinomycetota</taxon>
        <taxon>Actinomycetes</taxon>
        <taxon>Pseudonocardiales</taxon>
        <taxon>Pseudonocardiaceae</taxon>
        <taxon>Thermocrispum</taxon>
    </lineage>
</organism>
<accession>A0ABD6FDM5</accession>
<feature type="signal peptide" evidence="8">
    <location>
        <begin position="1"/>
        <end position="28"/>
    </location>
</feature>
<gene>
    <name evidence="10" type="ORF">DIU77_002325</name>
</gene>
<dbReference type="PANTHER" id="PTHR43806:SF11">
    <property type="entry name" value="CEREVISIN-RELATED"/>
    <property type="match status" value="1"/>
</dbReference>
<evidence type="ECO:0000256" key="5">
    <source>
        <dbReference type="PROSITE-ProRule" id="PRU01240"/>
    </source>
</evidence>
<dbReference type="InterPro" id="IPR015500">
    <property type="entry name" value="Peptidase_S8_subtilisin-rel"/>
</dbReference>
<feature type="active site" description="Charge relay system" evidence="5">
    <location>
        <position position="179"/>
    </location>
</feature>
<dbReference type="PROSITE" id="PS00138">
    <property type="entry name" value="SUBTILASE_SER"/>
    <property type="match status" value="1"/>
</dbReference>
<evidence type="ECO:0000256" key="1">
    <source>
        <dbReference type="ARBA" id="ARBA00011073"/>
    </source>
</evidence>
<proteinExistence type="inferred from homology"/>
<feature type="chain" id="PRO_5044895188" evidence="8">
    <location>
        <begin position="29"/>
        <end position="582"/>
    </location>
</feature>
<dbReference type="InterPro" id="IPR000209">
    <property type="entry name" value="Peptidase_S8/S53_dom"/>
</dbReference>
<dbReference type="EMBL" id="QGUI02000014">
    <property type="protein sequence ID" value="MFO7191064.1"/>
    <property type="molecule type" value="Genomic_DNA"/>
</dbReference>
<dbReference type="InterPro" id="IPR022398">
    <property type="entry name" value="Peptidase_S8_His-AS"/>
</dbReference>
<dbReference type="PROSITE" id="PS00136">
    <property type="entry name" value="SUBTILASE_ASP"/>
    <property type="match status" value="1"/>
</dbReference>
<evidence type="ECO:0000313" key="11">
    <source>
        <dbReference type="Proteomes" id="UP000249324"/>
    </source>
</evidence>
<keyword evidence="3 5" id="KW-0378">Hydrolase</keyword>
<dbReference type="AlphaFoldDB" id="A0ABD6FDM5"/>
<feature type="domain" description="Peptidase S8/S53" evidence="9">
    <location>
        <begin position="171"/>
        <end position="544"/>
    </location>
</feature>
<evidence type="ECO:0000256" key="7">
    <source>
        <dbReference type="SAM" id="MobiDB-lite"/>
    </source>
</evidence>
<dbReference type="PROSITE" id="PS00137">
    <property type="entry name" value="SUBTILASE_HIS"/>
    <property type="match status" value="1"/>
</dbReference>
<dbReference type="InterPro" id="IPR023828">
    <property type="entry name" value="Peptidase_S8_Ser-AS"/>
</dbReference>
<evidence type="ECO:0000313" key="10">
    <source>
        <dbReference type="EMBL" id="MFO7191064.1"/>
    </source>
</evidence>
<dbReference type="GO" id="GO:0004252">
    <property type="term" value="F:serine-type endopeptidase activity"/>
    <property type="evidence" value="ECO:0007669"/>
    <property type="project" value="UniProtKB-UniRule"/>
</dbReference>
<sequence>MNKRKLIVAAVAAALAGGTAAVAVPAMAAPAVSGKTVEFNVLAERGADLDEVAEAVEAAGGTVVKANKAVGLLTVRAPEKGFTAAVTKDDAVYGATKARAIGVAPKLQKKAKQLKSIETEHRNSKAKQRKGTNRAAKQGSKRSTMDPLDDQLWGLKMVRADLARDVTSGDKRVLVGVIDTGVDGSHPDIAPNFDKDLSRNFTVDMPTDPNGVPVDGPCEFRGCVDPADHDDNGHGTHVAGIIAAAANDLGISGVAPDVTLVNLRAGMDAGYFFVQPVVDALTYAGDHGIDVVNMSFYVDPWLYNCDAHPEDSPEEQAAQRTIKEAVTRALEYAHSKGVTLVSALGNQHEDSGNPLPDTSSPNFPSGVAKTREIDNDTCLSMPTEGPNVINVSALGPSKKKADYSSYGLERISVSAPGGYYRDYYGTPDFAQNDNLILSAYPKNVALAEGAIDEDGNITELGEAWGVQRVETEDGEYAYYQPLQGTSMASPHAAGVAALIVSQYGSGEGADFGLEPEKVRAVLEGTAIATPCPVPRTVDYINEGRDETWTATCEGGWEFNGFYGHGVVDAYGAVRHGASYLNN</sequence>
<keyword evidence="2 5" id="KW-0645">Protease</keyword>
<dbReference type="InterPro" id="IPR023827">
    <property type="entry name" value="Peptidase_S8_Asp-AS"/>
</dbReference>
<comment type="similarity">
    <text evidence="1 5 6">Belongs to the peptidase S8 family.</text>
</comment>
<dbReference type="GO" id="GO:0006508">
    <property type="term" value="P:proteolysis"/>
    <property type="evidence" value="ECO:0007669"/>
    <property type="project" value="UniProtKB-KW"/>
</dbReference>
<dbReference type="PANTHER" id="PTHR43806">
    <property type="entry name" value="PEPTIDASE S8"/>
    <property type="match status" value="1"/>
</dbReference>
<dbReference type="InterPro" id="IPR050131">
    <property type="entry name" value="Peptidase_S8_subtilisin-like"/>
</dbReference>
<evidence type="ECO:0000256" key="8">
    <source>
        <dbReference type="SAM" id="SignalP"/>
    </source>
</evidence>
<dbReference type="PROSITE" id="PS51892">
    <property type="entry name" value="SUBTILASE"/>
    <property type="match status" value="1"/>
</dbReference>
<comment type="caution">
    <text evidence="10">The sequence shown here is derived from an EMBL/GenBank/DDBJ whole genome shotgun (WGS) entry which is preliminary data.</text>
</comment>
<keyword evidence="4 5" id="KW-0720">Serine protease</keyword>
<dbReference type="Pfam" id="PF00082">
    <property type="entry name" value="Peptidase_S8"/>
    <property type="match status" value="1"/>
</dbReference>
<dbReference type="SUPFAM" id="SSF52743">
    <property type="entry name" value="Subtilisin-like"/>
    <property type="match status" value="1"/>
</dbReference>
<feature type="region of interest" description="Disordered" evidence="7">
    <location>
        <begin position="113"/>
        <end position="147"/>
    </location>
</feature>
<evidence type="ECO:0000256" key="6">
    <source>
        <dbReference type="RuleBase" id="RU003355"/>
    </source>
</evidence>
<dbReference type="Gene3D" id="3.40.50.200">
    <property type="entry name" value="Peptidase S8/S53 domain"/>
    <property type="match status" value="1"/>
</dbReference>
<evidence type="ECO:0000256" key="2">
    <source>
        <dbReference type="ARBA" id="ARBA00022670"/>
    </source>
</evidence>
<dbReference type="Proteomes" id="UP000249324">
    <property type="component" value="Unassembled WGS sequence"/>
</dbReference>
<name>A0ABD6FDM5_9PSEU</name>
<dbReference type="PRINTS" id="PR00723">
    <property type="entry name" value="SUBTILISIN"/>
</dbReference>
<evidence type="ECO:0000256" key="4">
    <source>
        <dbReference type="ARBA" id="ARBA00022825"/>
    </source>
</evidence>